<protein>
    <submittedName>
        <fullName evidence="2">Cytochrome P460</fullName>
    </submittedName>
</protein>
<keyword evidence="3" id="KW-1185">Reference proteome</keyword>
<sequence length="96" mass="10211">MPRMLPFPSRRLWAAAGAALSSALIVCGSVAVAQQDKYTISVPGGLSFAEFRGYEDWSVISLSKSEKHFAVTLGNPIALEAFRAGIPDNGKPFPDG</sequence>
<evidence type="ECO:0000313" key="3">
    <source>
        <dbReference type="Proteomes" id="UP000323142"/>
    </source>
</evidence>
<proteinExistence type="predicted"/>
<feature type="signal peptide" evidence="1">
    <location>
        <begin position="1"/>
        <end position="33"/>
    </location>
</feature>
<evidence type="ECO:0000313" key="2">
    <source>
        <dbReference type="EMBL" id="KAA2237066.1"/>
    </source>
</evidence>
<dbReference type="EMBL" id="VUOA01000020">
    <property type="protein sequence ID" value="KAA2237066.1"/>
    <property type="molecule type" value="Genomic_DNA"/>
</dbReference>
<accession>A0A5B2VEN0</accession>
<dbReference type="AlphaFoldDB" id="A0A5B2VEN0"/>
<feature type="non-terminal residue" evidence="2">
    <location>
        <position position="96"/>
    </location>
</feature>
<reference evidence="2 3" key="2">
    <citation type="submission" date="2019-09" db="EMBL/GenBank/DDBJ databases">
        <authorList>
            <person name="Jin C."/>
        </authorList>
    </citation>
    <scope>NUCLEOTIDE SEQUENCE [LARGE SCALE GENOMIC DNA]</scope>
    <source>
        <strain evidence="2 3">BN140002</strain>
    </source>
</reference>
<gene>
    <name evidence="2" type="ORF">F0L46_11410</name>
</gene>
<reference evidence="2 3" key="1">
    <citation type="submission" date="2019-09" db="EMBL/GenBank/DDBJ databases">
        <title>Salinarimonas rosea gen. nov., sp. nov., a new member of the a-2 subgroup of the Proteobacteria.</title>
        <authorList>
            <person name="Liu J."/>
        </authorList>
    </citation>
    <scope>NUCLEOTIDE SEQUENCE [LARGE SCALE GENOMIC DNA]</scope>
    <source>
        <strain evidence="2 3">BN140002</strain>
    </source>
</reference>
<name>A0A5B2VEN0_9HYPH</name>
<feature type="chain" id="PRO_5022998669" evidence="1">
    <location>
        <begin position="34"/>
        <end position="96"/>
    </location>
</feature>
<evidence type="ECO:0000256" key="1">
    <source>
        <dbReference type="SAM" id="SignalP"/>
    </source>
</evidence>
<comment type="caution">
    <text evidence="2">The sequence shown here is derived from an EMBL/GenBank/DDBJ whole genome shotgun (WGS) entry which is preliminary data.</text>
</comment>
<organism evidence="2 3">
    <name type="scientific">Salinarimonas soli</name>
    <dbReference type="NCBI Taxonomy" id="1638099"/>
    <lineage>
        <taxon>Bacteria</taxon>
        <taxon>Pseudomonadati</taxon>
        <taxon>Pseudomonadota</taxon>
        <taxon>Alphaproteobacteria</taxon>
        <taxon>Hyphomicrobiales</taxon>
        <taxon>Salinarimonadaceae</taxon>
        <taxon>Salinarimonas</taxon>
    </lineage>
</organism>
<keyword evidence="1" id="KW-0732">Signal</keyword>
<dbReference type="Proteomes" id="UP000323142">
    <property type="component" value="Unassembled WGS sequence"/>
</dbReference>